<evidence type="ECO:0000313" key="1">
    <source>
        <dbReference type="EMBL" id="OAD79446.1"/>
    </source>
</evidence>
<name>A0A167QBV9_PHYB8</name>
<dbReference type="PANTHER" id="PTHR46579">
    <property type="entry name" value="F5/8 TYPE C DOMAIN-CONTAINING PROTEIN-RELATED"/>
    <property type="match status" value="1"/>
</dbReference>
<organism evidence="1 2">
    <name type="scientific">Phycomyces blakesleeanus (strain ATCC 8743b / DSM 1359 / FGSC 10004 / NBRC 33097 / NRRL 1555)</name>
    <dbReference type="NCBI Taxonomy" id="763407"/>
    <lineage>
        <taxon>Eukaryota</taxon>
        <taxon>Fungi</taxon>
        <taxon>Fungi incertae sedis</taxon>
        <taxon>Mucoromycota</taxon>
        <taxon>Mucoromycotina</taxon>
        <taxon>Mucoromycetes</taxon>
        <taxon>Mucorales</taxon>
        <taxon>Phycomycetaceae</taxon>
        <taxon>Phycomyces</taxon>
    </lineage>
</organism>
<dbReference type="InterPro" id="IPR004242">
    <property type="entry name" value="Transposase_21"/>
</dbReference>
<dbReference type="OrthoDB" id="2439011at2759"/>
<dbReference type="Proteomes" id="UP000077315">
    <property type="component" value="Unassembled WGS sequence"/>
</dbReference>
<feature type="non-terminal residue" evidence="1">
    <location>
        <position position="168"/>
    </location>
</feature>
<dbReference type="STRING" id="763407.A0A167QBV9"/>
<keyword evidence="2" id="KW-1185">Reference proteome</keyword>
<proteinExistence type="predicted"/>
<accession>A0A167QBV9</accession>
<gene>
    <name evidence="1" type="ORF">PHYBLDRAFT_102389</name>
</gene>
<dbReference type="RefSeq" id="XP_018297486.1">
    <property type="nucleotide sequence ID" value="XM_018427718.1"/>
</dbReference>
<dbReference type="AlphaFoldDB" id="A0A167QBV9"/>
<dbReference type="PANTHER" id="PTHR46579:SF2">
    <property type="entry name" value="C2H2-TYPE DOMAIN-CONTAINING PROTEIN"/>
    <property type="match status" value="1"/>
</dbReference>
<sequence length="168" mass="19341">KKENIILVELMSGPKEASKSDINNYLKPLVNELELLYKGMKIRTHQHPESIPIHAALFMVTCDIPAARKVCGFTSHTSTNVCHKCNYKFTWLNGTSSVNYSGFDFSKWLHRTKNDDCKDAEVWRNATKSSERQCLEVENGVCLCELHRLQYFDIVCCTIVNLMYNLFL</sequence>
<dbReference type="Pfam" id="PF02992">
    <property type="entry name" value="Transposase_21"/>
    <property type="match status" value="1"/>
</dbReference>
<reference evidence="2" key="1">
    <citation type="submission" date="2015-06" db="EMBL/GenBank/DDBJ databases">
        <title>Expansion of signal transduction pathways in fungi by whole-genome duplication.</title>
        <authorList>
            <consortium name="DOE Joint Genome Institute"/>
            <person name="Corrochano L.M."/>
            <person name="Kuo A."/>
            <person name="Marcet-Houben M."/>
            <person name="Polaino S."/>
            <person name="Salamov A."/>
            <person name="Villalobos J.M."/>
            <person name="Alvarez M.I."/>
            <person name="Avalos J."/>
            <person name="Benito E.P."/>
            <person name="Benoit I."/>
            <person name="Burger G."/>
            <person name="Camino L.P."/>
            <person name="Canovas D."/>
            <person name="Cerda-Olmedo E."/>
            <person name="Cheng J.-F."/>
            <person name="Dominguez A."/>
            <person name="Elias M."/>
            <person name="Eslava A.P."/>
            <person name="Glaser F."/>
            <person name="Grimwood J."/>
            <person name="Gutierrez G."/>
            <person name="Heitman J."/>
            <person name="Henrissat B."/>
            <person name="Iturriaga E.A."/>
            <person name="Lang B.F."/>
            <person name="Lavin J.L."/>
            <person name="Lee S."/>
            <person name="Li W."/>
            <person name="Lindquist E."/>
            <person name="Lopez-Garcia S."/>
            <person name="Luque E.M."/>
            <person name="Marcos A.T."/>
            <person name="Martin J."/>
            <person name="McCluskey K."/>
            <person name="Medina H.R."/>
            <person name="Miralles-Duran A."/>
            <person name="Miyazaki A."/>
            <person name="Munoz-Torres E."/>
            <person name="Oguiza J.A."/>
            <person name="Ohm R."/>
            <person name="Olmedo M."/>
            <person name="Orejas M."/>
            <person name="Ortiz-Castellanos L."/>
            <person name="Pisabarro A.G."/>
            <person name="Rodriguez-Romero J."/>
            <person name="Ruiz-Herrera J."/>
            <person name="Ruiz-Vazquez R."/>
            <person name="Sanz C."/>
            <person name="Schackwitz W."/>
            <person name="Schmutz J."/>
            <person name="Shahriari M."/>
            <person name="Shelest E."/>
            <person name="Silva-Franco F."/>
            <person name="Soanes D."/>
            <person name="Syed K."/>
            <person name="Tagua V.G."/>
            <person name="Talbot N.J."/>
            <person name="Thon M."/>
            <person name="De vries R.P."/>
            <person name="Wiebenga A."/>
            <person name="Yadav J.S."/>
            <person name="Braun E.L."/>
            <person name="Baker S."/>
            <person name="Garre V."/>
            <person name="Horwitz B."/>
            <person name="Torres-Martinez S."/>
            <person name="Idnurm A."/>
            <person name="Herrera-Estrella A."/>
            <person name="Gabaldon T."/>
            <person name="Grigoriev I.V."/>
        </authorList>
    </citation>
    <scope>NUCLEOTIDE SEQUENCE [LARGE SCALE GENOMIC DNA]</scope>
    <source>
        <strain evidence="2">NRRL 1555(-)</strain>
    </source>
</reference>
<dbReference type="InParanoid" id="A0A167QBV9"/>
<feature type="non-terminal residue" evidence="1">
    <location>
        <position position="1"/>
    </location>
</feature>
<dbReference type="GeneID" id="28988624"/>
<protein>
    <submittedName>
        <fullName evidence="1">Uncharacterized protein</fullName>
    </submittedName>
</protein>
<evidence type="ECO:0000313" key="2">
    <source>
        <dbReference type="Proteomes" id="UP000077315"/>
    </source>
</evidence>
<dbReference type="EMBL" id="KV440972">
    <property type="protein sequence ID" value="OAD79446.1"/>
    <property type="molecule type" value="Genomic_DNA"/>
</dbReference>
<dbReference type="VEuPathDB" id="FungiDB:PHYBLDRAFT_102389"/>